<comment type="subcellular location">
    <subcellularLocation>
        <location evidence="1">Cell membrane</location>
        <topology evidence="1">Multi-pass membrane protein</topology>
    </subcellularLocation>
</comment>
<keyword evidence="3 7" id="KW-0812">Transmembrane</keyword>
<keyword evidence="2" id="KW-1003">Cell membrane</keyword>
<dbReference type="InterPro" id="IPR010343">
    <property type="entry name" value="ArAE_1"/>
</dbReference>
<feature type="transmembrane region" description="Helical" evidence="7">
    <location>
        <begin position="63"/>
        <end position="91"/>
    </location>
</feature>
<dbReference type="Proteomes" id="UP001646157">
    <property type="component" value="Unassembled WGS sequence"/>
</dbReference>
<evidence type="ECO:0000256" key="6">
    <source>
        <dbReference type="SAM" id="Coils"/>
    </source>
</evidence>
<evidence type="ECO:0000256" key="4">
    <source>
        <dbReference type="ARBA" id="ARBA00022989"/>
    </source>
</evidence>
<evidence type="ECO:0000256" key="5">
    <source>
        <dbReference type="ARBA" id="ARBA00023136"/>
    </source>
</evidence>
<organism evidence="8 9">
    <name type="scientific">Rossellomorea pakistanensis</name>
    <dbReference type="NCBI Taxonomy" id="992288"/>
    <lineage>
        <taxon>Bacteria</taxon>
        <taxon>Bacillati</taxon>
        <taxon>Bacillota</taxon>
        <taxon>Bacilli</taxon>
        <taxon>Bacillales</taxon>
        <taxon>Bacillaceae</taxon>
        <taxon>Rossellomorea</taxon>
    </lineage>
</organism>
<keyword evidence="6" id="KW-0175">Coiled coil</keyword>
<accession>A0ABS2NGZ6</accession>
<evidence type="ECO:0000256" key="3">
    <source>
        <dbReference type="ARBA" id="ARBA00022692"/>
    </source>
</evidence>
<proteinExistence type="predicted"/>
<dbReference type="PANTHER" id="PTHR30509:SF27">
    <property type="entry name" value="UPF0421 PROTEIN YGAE"/>
    <property type="match status" value="1"/>
</dbReference>
<dbReference type="PANTHER" id="PTHR30509">
    <property type="entry name" value="P-HYDROXYBENZOIC ACID EFFLUX PUMP SUBUNIT-RELATED"/>
    <property type="match status" value="1"/>
</dbReference>
<evidence type="ECO:0000256" key="2">
    <source>
        <dbReference type="ARBA" id="ARBA00022475"/>
    </source>
</evidence>
<name>A0ABS2NGZ6_9BACI</name>
<protein>
    <submittedName>
        <fullName evidence="8">Uncharacterized membrane protein YgaE (UPF0421/DUF939 family)</fullName>
    </submittedName>
</protein>
<reference evidence="8 9" key="1">
    <citation type="submission" date="2021-01" db="EMBL/GenBank/DDBJ databases">
        <title>Genomic Encyclopedia of Type Strains, Phase IV (KMG-IV): sequencing the most valuable type-strain genomes for metagenomic binning, comparative biology and taxonomic classification.</title>
        <authorList>
            <person name="Goeker M."/>
        </authorList>
    </citation>
    <scope>NUCLEOTIDE SEQUENCE [LARGE SCALE GENOMIC DNA]</scope>
    <source>
        <strain evidence="8 9">DSM 24834</strain>
    </source>
</reference>
<keyword evidence="4 7" id="KW-1133">Transmembrane helix</keyword>
<evidence type="ECO:0000256" key="1">
    <source>
        <dbReference type="ARBA" id="ARBA00004651"/>
    </source>
</evidence>
<sequence length="359" mass="41767">MKLGARILKTGIAIVLALLVSQLLHLPTPVFAGIAAVFAVQPTIYRSYLSIIEHIQANLIGAITAVLFVLLFGNNVLVIGLAVIIAITIILKLKLENTIGLALVTLISIMESPQDDFIQFAAIRFSTIMIGVFSSFIINLIFLPPKYETKLYYNISDVTEEVLKWIRLSSRHASDFHLLKKDLEKMREKLTKAESVYLLYKEERNYFKSNNLAKNRKLVIYRQMISSARRSFDILRRLNHYENEMAHLPEELRSLIQEQLDWLLTYHEQLLLKFIGKMHSQSESEVPHHVSLNRGEMMKLFMEEFKHSYQEEDLNTFHLLYIFSAIFEYDEQLEHLEKLITSFQSYHIEDNEVKIDDEE</sequence>
<dbReference type="Pfam" id="PF06081">
    <property type="entry name" value="ArAE_1"/>
    <property type="match status" value="1"/>
</dbReference>
<dbReference type="EMBL" id="JAFBDZ010000004">
    <property type="protein sequence ID" value="MBM7587080.1"/>
    <property type="molecule type" value="Genomic_DNA"/>
</dbReference>
<feature type="transmembrane region" description="Helical" evidence="7">
    <location>
        <begin position="120"/>
        <end position="143"/>
    </location>
</feature>
<keyword evidence="5 7" id="KW-0472">Membrane</keyword>
<gene>
    <name evidence="8" type="ORF">JOC86_003653</name>
</gene>
<evidence type="ECO:0000313" key="8">
    <source>
        <dbReference type="EMBL" id="MBM7587080.1"/>
    </source>
</evidence>
<feature type="coiled-coil region" evidence="6">
    <location>
        <begin position="176"/>
        <end position="203"/>
    </location>
</feature>
<evidence type="ECO:0000256" key="7">
    <source>
        <dbReference type="SAM" id="Phobius"/>
    </source>
</evidence>
<keyword evidence="9" id="KW-1185">Reference proteome</keyword>
<evidence type="ECO:0000313" key="9">
    <source>
        <dbReference type="Proteomes" id="UP001646157"/>
    </source>
</evidence>
<dbReference type="RefSeq" id="WP_205174700.1">
    <property type="nucleotide sequence ID" value="NZ_JAFBDZ010000004.1"/>
</dbReference>
<comment type="caution">
    <text evidence="8">The sequence shown here is derived from an EMBL/GenBank/DDBJ whole genome shotgun (WGS) entry which is preliminary data.</text>
</comment>